<reference evidence="2" key="2">
    <citation type="submission" date="2025-08" db="UniProtKB">
        <authorList>
            <consortium name="Ensembl"/>
        </authorList>
    </citation>
    <scope>IDENTIFICATION</scope>
</reference>
<dbReference type="Pfam" id="PF08241">
    <property type="entry name" value="Methyltransf_11"/>
    <property type="match status" value="1"/>
</dbReference>
<evidence type="ECO:0000313" key="3">
    <source>
        <dbReference type="Proteomes" id="UP000265040"/>
    </source>
</evidence>
<reference evidence="2" key="3">
    <citation type="submission" date="2025-09" db="UniProtKB">
        <authorList>
            <consortium name="Ensembl"/>
        </authorList>
    </citation>
    <scope>IDENTIFICATION</scope>
</reference>
<dbReference type="InterPro" id="IPR013216">
    <property type="entry name" value="Methyltransf_11"/>
</dbReference>
<dbReference type="STRING" id="64144.ENSATEP00000001086"/>
<dbReference type="Ensembl" id="ENSATET00000001107.2">
    <property type="protein sequence ID" value="ENSATEP00000001086.2"/>
    <property type="gene ID" value="ENSATEG00000000757.2"/>
</dbReference>
<dbReference type="InterPro" id="IPR052356">
    <property type="entry name" value="Thiol_S-MT"/>
</dbReference>
<sequence length="270" mass="30751">MDVIVPSMTLLCLALALPLHLMELVGLFGMYKYVFPSLAYNNAFSYNDKMHDTKRDLFRNVGKFATPGGTLHLLEIGCGSGANFSFYPYGCTVICSDPNPHFEKYLRRSMDANKHLTYEGFVVASGEDMKEIKDESVDVVVCTLVLCSVRDVQRVLKEVRRILKTGGGFYFLEHVVSDPSSWTYFFQCVLEPLWYYLADGCMITRATWEDLEAADLFSITMNKNTSATTHRVKIYLFSYRISNILYTVCSPSLPSQDVHNKYYLDTVLFP</sequence>
<gene>
    <name evidence="2" type="primary">METTL7A</name>
</gene>
<proteinExistence type="predicted"/>
<dbReference type="OrthoDB" id="416496at2759"/>
<keyword evidence="3" id="KW-1185">Reference proteome</keyword>
<dbReference type="SUPFAM" id="SSF53335">
    <property type="entry name" value="S-adenosyl-L-methionine-dependent methyltransferases"/>
    <property type="match status" value="1"/>
</dbReference>
<dbReference type="Proteomes" id="UP000265040">
    <property type="component" value="Chromosome 5"/>
</dbReference>
<evidence type="ECO:0000259" key="1">
    <source>
        <dbReference type="Pfam" id="PF08241"/>
    </source>
</evidence>
<organism evidence="2 3">
    <name type="scientific">Anabas testudineus</name>
    <name type="common">Climbing perch</name>
    <name type="synonym">Anthias testudineus</name>
    <dbReference type="NCBI Taxonomy" id="64144"/>
    <lineage>
        <taxon>Eukaryota</taxon>
        <taxon>Metazoa</taxon>
        <taxon>Chordata</taxon>
        <taxon>Craniata</taxon>
        <taxon>Vertebrata</taxon>
        <taxon>Euteleostomi</taxon>
        <taxon>Actinopterygii</taxon>
        <taxon>Neopterygii</taxon>
        <taxon>Teleostei</taxon>
        <taxon>Neoteleostei</taxon>
        <taxon>Acanthomorphata</taxon>
        <taxon>Anabantaria</taxon>
        <taxon>Anabantiformes</taxon>
        <taxon>Anabantoidei</taxon>
        <taxon>Anabantidae</taxon>
        <taxon>Anabas</taxon>
    </lineage>
</organism>
<dbReference type="InterPro" id="IPR029063">
    <property type="entry name" value="SAM-dependent_MTases_sf"/>
</dbReference>
<dbReference type="Gene3D" id="3.40.50.150">
    <property type="entry name" value="Vaccinia Virus protein VP39"/>
    <property type="match status" value="1"/>
</dbReference>
<evidence type="ECO:0000313" key="2">
    <source>
        <dbReference type="Ensembl" id="ENSATEP00000001086.2"/>
    </source>
</evidence>
<reference evidence="2" key="1">
    <citation type="submission" date="2021-04" db="EMBL/GenBank/DDBJ databases">
        <authorList>
            <consortium name="Wellcome Sanger Institute Data Sharing"/>
        </authorList>
    </citation>
    <scope>NUCLEOTIDE SEQUENCE [LARGE SCALE GENOMIC DNA]</scope>
</reference>
<protein>
    <recommendedName>
        <fullName evidence="1">Methyltransferase type 11 domain-containing protein</fullName>
    </recommendedName>
</protein>
<name>A0A3Q1I971_ANATE</name>
<feature type="domain" description="Methyltransferase type 11" evidence="1">
    <location>
        <begin position="74"/>
        <end position="171"/>
    </location>
</feature>
<dbReference type="PANTHER" id="PTHR45036">
    <property type="entry name" value="METHYLTRANSFERASE LIKE 7B"/>
    <property type="match status" value="1"/>
</dbReference>
<dbReference type="CDD" id="cd02440">
    <property type="entry name" value="AdoMet_MTases"/>
    <property type="match status" value="1"/>
</dbReference>
<dbReference type="PANTHER" id="PTHR45036:SF1">
    <property type="entry name" value="METHYLTRANSFERASE LIKE 7A"/>
    <property type="match status" value="1"/>
</dbReference>
<dbReference type="InParanoid" id="A0A3Q1I971"/>
<dbReference type="GeneTree" id="ENSGT00940000154786"/>
<dbReference type="AlphaFoldDB" id="A0A3Q1I971"/>
<dbReference type="GO" id="GO:0008757">
    <property type="term" value="F:S-adenosylmethionine-dependent methyltransferase activity"/>
    <property type="evidence" value="ECO:0007669"/>
    <property type="project" value="InterPro"/>
</dbReference>
<accession>A0A3Q1I971</accession>